<proteinExistence type="predicted"/>
<accession>A0ABR3FGF9</accession>
<reference evidence="1 2" key="1">
    <citation type="submission" date="2024-02" db="EMBL/GenBank/DDBJ databases">
        <title>A draft genome for the cacao thread blight pathogen Marasmius crinis-equi.</title>
        <authorList>
            <person name="Cohen S.P."/>
            <person name="Baruah I.K."/>
            <person name="Amoako-Attah I."/>
            <person name="Bukari Y."/>
            <person name="Meinhardt L.W."/>
            <person name="Bailey B.A."/>
        </authorList>
    </citation>
    <scope>NUCLEOTIDE SEQUENCE [LARGE SCALE GENOMIC DNA]</scope>
    <source>
        <strain evidence="1 2">GH-76</strain>
    </source>
</reference>
<organism evidence="1 2">
    <name type="scientific">Marasmius crinis-equi</name>
    <dbReference type="NCBI Taxonomy" id="585013"/>
    <lineage>
        <taxon>Eukaryota</taxon>
        <taxon>Fungi</taxon>
        <taxon>Dikarya</taxon>
        <taxon>Basidiomycota</taxon>
        <taxon>Agaricomycotina</taxon>
        <taxon>Agaricomycetes</taxon>
        <taxon>Agaricomycetidae</taxon>
        <taxon>Agaricales</taxon>
        <taxon>Marasmiineae</taxon>
        <taxon>Marasmiaceae</taxon>
        <taxon>Marasmius</taxon>
    </lineage>
</organism>
<dbReference type="Proteomes" id="UP001465976">
    <property type="component" value="Unassembled WGS sequence"/>
</dbReference>
<dbReference type="EMBL" id="JBAHYK010000397">
    <property type="protein sequence ID" value="KAL0574436.1"/>
    <property type="molecule type" value="Genomic_DNA"/>
</dbReference>
<evidence type="ECO:0000313" key="1">
    <source>
        <dbReference type="EMBL" id="KAL0574436.1"/>
    </source>
</evidence>
<name>A0ABR3FGF9_9AGAR</name>
<evidence type="ECO:0000313" key="2">
    <source>
        <dbReference type="Proteomes" id="UP001465976"/>
    </source>
</evidence>
<comment type="caution">
    <text evidence="1">The sequence shown here is derived from an EMBL/GenBank/DDBJ whole genome shotgun (WGS) entry which is preliminary data.</text>
</comment>
<protein>
    <submittedName>
        <fullName evidence="1">Uncharacterized protein</fullName>
    </submittedName>
</protein>
<keyword evidence="2" id="KW-1185">Reference proteome</keyword>
<gene>
    <name evidence="1" type="ORF">V5O48_007522</name>
</gene>
<sequence length="100" mass="10989">MAISTDLSPSTGRSYVPLPILHTANWEHARLRHIISIQSSGGKEKEKKDLGIGISGTELYASHMHPKLNFGDSNPQQYYLVPHTTNPSGLATPSIFPDQH</sequence>